<evidence type="ECO:0000256" key="2">
    <source>
        <dbReference type="ARBA" id="ARBA00022692"/>
    </source>
</evidence>
<feature type="region of interest" description="Disordered" evidence="5">
    <location>
        <begin position="625"/>
        <end position="691"/>
    </location>
</feature>
<dbReference type="AlphaFoldDB" id="A0A8H3YE84"/>
<proteinExistence type="predicted"/>
<feature type="transmembrane region" description="Helical" evidence="6">
    <location>
        <begin position="561"/>
        <end position="581"/>
    </location>
</feature>
<evidence type="ECO:0000256" key="6">
    <source>
        <dbReference type="SAM" id="Phobius"/>
    </source>
</evidence>
<dbReference type="EMBL" id="BLZA01000017">
    <property type="protein sequence ID" value="GHJ86184.1"/>
    <property type="molecule type" value="Genomic_DNA"/>
</dbReference>
<feature type="transmembrane region" description="Helical" evidence="6">
    <location>
        <begin position="214"/>
        <end position="232"/>
    </location>
</feature>
<dbReference type="OrthoDB" id="9986881at2759"/>
<dbReference type="InterPro" id="IPR011701">
    <property type="entry name" value="MFS"/>
</dbReference>
<organism evidence="8 9">
    <name type="scientific">Naganishia liquefaciens</name>
    <dbReference type="NCBI Taxonomy" id="104408"/>
    <lineage>
        <taxon>Eukaryota</taxon>
        <taxon>Fungi</taxon>
        <taxon>Dikarya</taxon>
        <taxon>Basidiomycota</taxon>
        <taxon>Agaricomycotina</taxon>
        <taxon>Tremellomycetes</taxon>
        <taxon>Filobasidiales</taxon>
        <taxon>Filobasidiaceae</taxon>
        <taxon>Naganishia</taxon>
    </lineage>
</organism>
<evidence type="ECO:0000256" key="3">
    <source>
        <dbReference type="ARBA" id="ARBA00022989"/>
    </source>
</evidence>
<feature type="compositionally biased region" description="Polar residues" evidence="5">
    <location>
        <begin position="16"/>
        <end position="26"/>
    </location>
</feature>
<name>A0A8H3YE84_9TREE</name>
<dbReference type="PANTHER" id="PTHR23502:SF184">
    <property type="entry name" value="MAJOR FACILITATOR SUPERFAMILY (MFS) PROFILE DOMAIN-CONTAINING PROTEIN"/>
    <property type="match status" value="1"/>
</dbReference>
<dbReference type="Proteomes" id="UP000620104">
    <property type="component" value="Unassembled WGS sequence"/>
</dbReference>
<feature type="domain" description="Major facilitator superfamily (MFS) profile" evidence="7">
    <location>
        <begin position="148"/>
        <end position="585"/>
    </location>
</feature>
<dbReference type="SUPFAM" id="SSF103473">
    <property type="entry name" value="MFS general substrate transporter"/>
    <property type="match status" value="1"/>
</dbReference>
<evidence type="ECO:0000313" key="9">
    <source>
        <dbReference type="Proteomes" id="UP000620104"/>
    </source>
</evidence>
<keyword evidence="2 6" id="KW-0812">Transmembrane</keyword>
<keyword evidence="3 6" id="KW-1133">Transmembrane helix</keyword>
<dbReference type="InterPro" id="IPR020846">
    <property type="entry name" value="MFS_dom"/>
</dbReference>
<feature type="transmembrane region" description="Helical" evidence="6">
    <location>
        <begin position="303"/>
        <end position="323"/>
    </location>
</feature>
<dbReference type="FunFam" id="1.20.1250.20:FF:000011">
    <property type="entry name" value="MFS multidrug transporter, putative"/>
    <property type="match status" value="1"/>
</dbReference>
<dbReference type="CDD" id="cd17323">
    <property type="entry name" value="MFS_Tpo1_MDR_like"/>
    <property type="match status" value="1"/>
</dbReference>
<evidence type="ECO:0000313" key="8">
    <source>
        <dbReference type="EMBL" id="GHJ86184.1"/>
    </source>
</evidence>
<sequence length="691" mass="74556">MQTSEQIPSLAPPVSASHTPWTSSATLAADLSRMQSPEKSKLRSSTSTAGSNEPTPAPQPIYIPATDEKTVPVTRMGSKAPNPEIERVLTEGGPKKERDVMNALLHQATRGEAPYPGKGTEEDPYIVDWLPEEKANPYNWRNSYKWLFTLVAAIVTLCVAFASSCYTGATAALIAKFDVSREVIILGVTLFVLGFAGGPLIWAPLSELYGRRPIFLMTYLPFALFCLGSALANNIATLLITRFLAGFFGASMLTNAGGMIADVWNAKERGLATSLFAMAPFLGPVLGPIVGGFAGKSYLGWRSVFYIMFIFAMVMYIAGIFLLPESYAPILVRGRAQQLQAASTSEGGSLVYFKSKYDINRKKTKEILKVALTRPMVILFFEPIVLLLSIYVAIIYGTLYLFFSAYPLVFQSPEPLGYGWNAGVGALPFIGIGVGMVIGTALTPVCNKYYVRAVDASPNGRAPPEARLPPACFGAICLPIGLAMFAATSDPTIHWIAPVIAGAPFGLGMILIFTSVLSYIIDSYLLYAASALSANAVLRSLLGAAFPLFSVQMYEGLGFRWASGLIAFVALACAPLPFLFYKYGPSVRAKSRFAPTGPTTPAGEAPADGEKKVSVVEGPAIEDETALEHSHSRHSYVSRHSHQHHQHIKYPQPSPDSALEPEWGPHAGEPVAPREMTGQQEPKMFRGSDAV</sequence>
<protein>
    <recommendedName>
        <fullName evidence="7">Major facilitator superfamily (MFS) profile domain-containing protein</fullName>
    </recommendedName>
</protein>
<dbReference type="Pfam" id="PF07690">
    <property type="entry name" value="MFS_1"/>
    <property type="match status" value="1"/>
</dbReference>
<dbReference type="PANTHER" id="PTHR23502">
    <property type="entry name" value="MAJOR FACILITATOR SUPERFAMILY"/>
    <property type="match status" value="1"/>
</dbReference>
<dbReference type="GO" id="GO:0022857">
    <property type="term" value="F:transmembrane transporter activity"/>
    <property type="evidence" value="ECO:0007669"/>
    <property type="project" value="InterPro"/>
</dbReference>
<feature type="transmembrane region" description="Helical" evidence="6">
    <location>
        <begin position="244"/>
        <end position="264"/>
    </location>
</feature>
<feature type="transmembrane region" description="Helical" evidence="6">
    <location>
        <begin position="426"/>
        <end position="447"/>
    </location>
</feature>
<feature type="transmembrane region" description="Helical" evidence="6">
    <location>
        <begin position="384"/>
        <end position="406"/>
    </location>
</feature>
<feature type="transmembrane region" description="Helical" evidence="6">
    <location>
        <begin position="271"/>
        <end position="291"/>
    </location>
</feature>
<evidence type="ECO:0000256" key="4">
    <source>
        <dbReference type="ARBA" id="ARBA00023136"/>
    </source>
</evidence>
<reference evidence="8" key="1">
    <citation type="submission" date="2020-07" db="EMBL/GenBank/DDBJ databases">
        <title>Draft Genome Sequence of a Deep-Sea Yeast, Naganishia (Cryptococcus) liquefaciens strain N6.</title>
        <authorList>
            <person name="Han Y.W."/>
            <person name="Kajitani R."/>
            <person name="Morimoto H."/>
            <person name="Parhat M."/>
            <person name="Tsubouchi H."/>
            <person name="Bakenova O."/>
            <person name="Ogata M."/>
            <person name="Argunhan B."/>
            <person name="Aoki R."/>
            <person name="Kajiwara S."/>
            <person name="Itoh T."/>
            <person name="Iwasaki H."/>
        </authorList>
    </citation>
    <scope>NUCLEOTIDE SEQUENCE</scope>
    <source>
        <strain evidence="8">N6</strain>
    </source>
</reference>
<feature type="transmembrane region" description="Helical" evidence="6">
    <location>
        <begin position="144"/>
        <end position="163"/>
    </location>
</feature>
<dbReference type="Gene3D" id="1.20.1250.20">
    <property type="entry name" value="MFS general substrate transporter like domains"/>
    <property type="match status" value="1"/>
</dbReference>
<gene>
    <name evidence="8" type="ORF">NliqN6_2586</name>
</gene>
<comment type="subcellular location">
    <subcellularLocation>
        <location evidence="1">Membrane</location>
        <topology evidence="1">Multi-pass membrane protein</topology>
    </subcellularLocation>
</comment>
<keyword evidence="4 6" id="KW-0472">Membrane</keyword>
<feature type="compositionally biased region" description="Polar residues" evidence="5">
    <location>
        <begin position="42"/>
        <end position="54"/>
    </location>
</feature>
<feature type="compositionally biased region" description="Basic residues" evidence="5">
    <location>
        <begin position="631"/>
        <end position="648"/>
    </location>
</feature>
<comment type="caution">
    <text evidence="8">The sequence shown here is derived from an EMBL/GenBank/DDBJ whole genome shotgun (WGS) entry which is preliminary data.</text>
</comment>
<evidence type="ECO:0000256" key="5">
    <source>
        <dbReference type="SAM" id="MobiDB-lite"/>
    </source>
</evidence>
<dbReference type="GO" id="GO:0005886">
    <property type="term" value="C:plasma membrane"/>
    <property type="evidence" value="ECO:0007669"/>
    <property type="project" value="TreeGrafter"/>
</dbReference>
<evidence type="ECO:0000256" key="1">
    <source>
        <dbReference type="ARBA" id="ARBA00004141"/>
    </source>
</evidence>
<dbReference type="InterPro" id="IPR036259">
    <property type="entry name" value="MFS_trans_sf"/>
</dbReference>
<accession>A0A8H3YE84</accession>
<evidence type="ECO:0000259" key="7">
    <source>
        <dbReference type="PROSITE" id="PS50850"/>
    </source>
</evidence>
<feature type="transmembrane region" description="Helical" evidence="6">
    <location>
        <begin position="524"/>
        <end position="549"/>
    </location>
</feature>
<dbReference type="PROSITE" id="PS50850">
    <property type="entry name" value="MFS"/>
    <property type="match status" value="1"/>
</dbReference>
<feature type="transmembrane region" description="Helical" evidence="6">
    <location>
        <begin position="468"/>
        <end position="487"/>
    </location>
</feature>
<feature type="transmembrane region" description="Helical" evidence="6">
    <location>
        <begin position="493"/>
        <end position="517"/>
    </location>
</feature>
<feature type="region of interest" description="Disordered" evidence="5">
    <location>
        <begin position="1"/>
        <end position="64"/>
    </location>
</feature>
<keyword evidence="9" id="KW-1185">Reference proteome</keyword>
<feature type="transmembrane region" description="Helical" evidence="6">
    <location>
        <begin position="183"/>
        <end position="202"/>
    </location>
</feature>